<reference evidence="24" key="2">
    <citation type="submission" date="2025-08" db="UniProtKB">
        <authorList>
            <consortium name="Ensembl"/>
        </authorList>
    </citation>
    <scope>IDENTIFICATION</scope>
    <source>
        <strain evidence="24">broiler</strain>
    </source>
</reference>
<evidence type="ECO:0000256" key="5">
    <source>
        <dbReference type="ARBA" id="ARBA00007545"/>
    </source>
</evidence>
<feature type="compositionally biased region" description="Acidic residues" evidence="21">
    <location>
        <begin position="466"/>
        <end position="476"/>
    </location>
</feature>
<evidence type="ECO:0000256" key="12">
    <source>
        <dbReference type="ARBA" id="ARBA00022737"/>
    </source>
</evidence>
<dbReference type="PROSITE" id="PS51450">
    <property type="entry name" value="LRR"/>
    <property type="match status" value="1"/>
</dbReference>
<sequence length="917" mass="102905">MVINPAYPSVREHRGCQRGVHPPGQLCVLCHPPGGHSCPTCAILNAAGGSPGSRAWLHRGGPLMLRALTVQTAHLLQACRSQSKLLGWAGWAPSECVPTLVITPPILVSAVEKQHFRLSSRSSSQPPDVFLFLLESVAKDLSLFVFPGGPQEEFRQLLGDCSRRAKRNMSKITTELLLERAVPKSTRLRKIETLNLSKLQLKTGDLDPRLFSRLRHLQKLDLSDNLLDKFPNSLTLPDLRVLNCNNNQLEDVTALKQFPLLEELNYENNGYLTLNDDYKVMFLLQNLRLLNGKDITKLANHVRRVNSRKLTSKVTAHWEEFFRDQLPEKYTAEQVKSIKKKFLKSVQTNVVYGPSSLSEFTRWRVKMIAEEFLTCSLGLELNTDTETEENMDENEEESAESSKEAAEEEAKVTVTPRKRKRNSSKSRFGRKKSKSKAKTEKESVPRNSSQEEDDPAPDKATASNEPAEEATPEQGDEGTHKNGEQFPKGQSNRRSSQLTGEQKSQEQDNGVVNLTPVRNSKGKEDFSAEPLHFLQCHSKGNSREDFKTQLWSCVFEPLLDCAPRKDPIVSCSRTVATCGGESVCLIDCETGVVLKKYKVATEEFFSVAWTTLPMVLSDSRKKSHNILAAAGRRGIVKLIHVAADFCYGEIKAHKKPIATVCFSPTRETHLFTASYDKRIVLWDIGIPDCDYNFKASQLLVLECLSVPLRIALVPTCPEQYLLAGCEEGCFTWNIKLEKEEKTRPFEASFKFPDEEGEMSTSHRVDGLAFLNDDVVVSKSSKPGCIYLWSWSWSFDTKGKGSQRTVSAVILAELEWSTTDLSYLTLSTCPAKLHVFCGDEKGSVWIYHLSNYTTAWSSAKGKHSDKRIPPTQILKWPELRANGDHLSEVYINNVITDPTFTYLVALTSVNITAIWKKS</sequence>
<gene>
    <name evidence="24" type="primary">LRWD1</name>
</gene>
<evidence type="ECO:0000256" key="14">
    <source>
        <dbReference type="ARBA" id="ARBA00022853"/>
    </source>
</evidence>
<keyword evidence="13" id="KW-0995">Kinetochore</keyword>
<name>A0A8V1AHE4_CHICK</name>
<protein>
    <recommendedName>
        <fullName evidence="6">Leucine-rich repeat and WD repeat-containing protein 1</fullName>
    </recommendedName>
    <alternativeName>
        <fullName evidence="19">Origin recognition complex-associated protein</fullName>
    </alternativeName>
</protein>
<dbReference type="GO" id="GO:0000781">
    <property type="term" value="C:chromosome, telomeric region"/>
    <property type="evidence" value="ECO:0007669"/>
    <property type="project" value="UniProtKB-SubCell"/>
</dbReference>
<evidence type="ECO:0000256" key="15">
    <source>
        <dbReference type="ARBA" id="ARBA00022895"/>
    </source>
</evidence>
<dbReference type="InterPro" id="IPR019775">
    <property type="entry name" value="WD40_repeat_CS"/>
</dbReference>
<dbReference type="Proteomes" id="UP000000539">
    <property type="component" value="Chromosome 19"/>
</dbReference>
<evidence type="ECO:0000256" key="2">
    <source>
        <dbReference type="ARBA" id="ARBA00004300"/>
    </source>
</evidence>
<keyword evidence="9 20" id="KW-0853">WD repeat</keyword>
<dbReference type="GO" id="GO:0005721">
    <property type="term" value="C:pericentric heterochromatin"/>
    <property type="evidence" value="ECO:0007669"/>
    <property type="project" value="Ensembl"/>
</dbReference>
<dbReference type="PANTHER" id="PTHR24370:SF10">
    <property type="entry name" value="LEUCINE-RICH REPEAT AND WD REPEAT-CONTAINING PROTEIN 1"/>
    <property type="match status" value="1"/>
</dbReference>
<evidence type="ECO:0000256" key="21">
    <source>
        <dbReference type="SAM" id="MobiDB-lite"/>
    </source>
</evidence>
<evidence type="ECO:0000256" key="19">
    <source>
        <dbReference type="ARBA" id="ARBA00033046"/>
    </source>
</evidence>
<dbReference type="GO" id="GO:0071169">
    <property type="term" value="P:establishment of protein localization to chromatin"/>
    <property type="evidence" value="ECO:0000318"/>
    <property type="project" value="GO_Central"/>
</dbReference>
<feature type="domain" description="Leucine-rich repeat and WD repeat-containing protein 1 LRR" evidence="22">
    <location>
        <begin position="175"/>
        <end position="368"/>
    </location>
</feature>
<evidence type="ECO:0000256" key="7">
    <source>
        <dbReference type="ARBA" id="ARBA00022454"/>
    </source>
</evidence>
<dbReference type="GO" id="GO:0000776">
    <property type="term" value="C:kinetochore"/>
    <property type="evidence" value="ECO:0007669"/>
    <property type="project" value="UniProtKB-KW"/>
</dbReference>
<dbReference type="Ensembl" id="ENSGALT00010070882.1">
    <property type="protein sequence ID" value="ENSGALP00010043573.1"/>
    <property type="gene ID" value="ENSGALG00010029310.1"/>
</dbReference>
<dbReference type="FunFam" id="2.130.10.10:FF:000488">
    <property type="entry name" value="Leucine-rich repeat and WD repeat-containing protein 1"/>
    <property type="match status" value="1"/>
</dbReference>
<feature type="compositionally biased region" description="Polar residues" evidence="21">
    <location>
        <begin position="488"/>
        <end position="518"/>
    </location>
</feature>
<dbReference type="GO" id="GO:0005730">
    <property type="term" value="C:nucleolus"/>
    <property type="evidence" value="ECO:0007669"/>
    <property type="project" value="Ensembl"/>
</dbReference>
<evidence type="ECO:0000256" key="20">
    <source>
        <dbReference type="PROSITE-ProRule" id="PRU00221"/>
    </source>
</evidence>
<evidence type="ECO:0000259" key="23">
    <source>
        <dbReference type="Pfam" id="PF23215"/>
    </source>
</evidence>
<dbReference type="GeneTree" id="ENSGT00940000154248"/>
<dbReference type="PROSITE" id="PS50082">
    <property type="entry name" value="WD_REPEATS_2"/>
    <property type="match status" value="1"/>
</dbReference>
<dbReference type="InterPro" id="IPR001680">
    <property type="entry name" value="WD40_rpt"/>
</dbReference>
<feature type="repeat" description="WD" evidence="20">
    <location>
        <begin position="650"/>
        <end position="684"/>
    </location>
</feature>
<comment type="subcellular location">
    <subcellularLocation>
        <location evidence="4">Chromosome</location>
        <location evidence="4">Centromere</location>
        <location evidence="4">Kinetochore</location>
    </subcellularLocation>
    <subcellularLocation>
        <location evidence="3">Chromosome</location>
        <location evidence="3">Telomere</location>
    </subcellularLocation>
    <subcellularLocation>
        <location evidence="2">Cytoplasm</location>
        <location evidence="2">Cytoskeleton</location>
        <location evidence="2">Microtubule organizing center</location>
        <location evidence="2">Centrosome</location>
    </subcellularLocation>
    <subcellularLocation>
        <location evidence="1">Nucleus</location>
    </subcellularLocation>
</comment>
<keyword evidence="25" id="KW-1185">Reference proteome</keyword>
<evidence type="ECO:0000313" key="24">
    <source>
        <dbReference type="Ensembl" id="ENSGALP00010043573.1"/>
    </source>
</evidence>
<dbReference type="InterPro" id="IPR052489">
    <property type="entry name" value="LRWD1"/>
</dbReference>
<feature type="compositionally biased region" description="Basic residues" evidence="21">
    <location>
        <begin position="416"/>
        <end position="436"/>
    </location>
</feature>
<dbReference type="SUPFAM" id="SSF50978">
    <property type="entry name" value="WD40 repeat-like"/>
    <property type="match status" value="1"/>
</dbReference>
<dbReference type="InterPro" id="IPR036322">
    <property type="entry name" value="WD40_repeat_dom_sf"/>
</dbReference>
<dbReference type="Pfam" id="PF23215">
    <property type="entry name" value="WD_LRWD1"/>
    <property type="match status" value="1"/>
</dbReference>
<evidence type="ECO:0000256" key="4">
    <source>
        <dbReference type="ARBA" id="ARBA00004629"/>
    </source>
</evidence>
<evidence type="ECO:0000256" key="1">
    <source>
        <dbReference type="ARBA" id="ARBA00004123"/>
    </source>
</evidence>
<keyword evidence="11" id="KW-0235">DNA replication</keyword>
<keyword evidence="12" id="KW-0677">Repeat</keyword>
<feature type="compositionally biased region" description="Acidic residues" evidence="21">
    <location>
        <begin position="383"/>
        <end position="399"/>
    </location>
</feature>
<evidence type="ECO:0000256" key="18">
    <source>
        <dbReference type="ARBA" id="ARBA00023328"/>
    </source>
</evidence>
<evidence type="ECO:0000256" key="10">
    <source>
        <dbReference type="ARBA" id="ARBA00022614"/>
    </source>
</evidence>
<dbReference type="Gene3D" id="2.130.10.10">
    <property type="entry name" value="YVTN repeat-like/Quinoprotein amine dehydrogenase"/>
    <property type="match status" value="1"/>
</dbReference>
<reference evidence="24" key="3">
    <citation type="submission" date="2025-09" db="UniProtKB">
        <authorList>
            <consortium name="Ensembl"/>
        </authorList>
    </citation>
    <scope>IDENTIFICATION</scope>
    <source>
        <strain evidence="24">broiler</strain>
    </source>
</reference>
<comment type="similarity">
    <text evidence="5">Belongs to the LRWD1 family.</text>
</comment>
<keyword evidence="8" id="KW-0963">Cytoplasm</keyword>
<keyword evidence="26" id="KW-1267">Proteomics identification</keyword>
<feature type="domain" description="Leucine-rich repeat and WD repeat-containing protein 1 WD" evidence="23">
    <location>
        <begin position="522"/>
        <end position="916"/>
    </location>
</feature>
<evidence type="ECO:0000259" key="22">
    <source>
        <dbReference type="Pfam" id="PF23211"/>
    </source>
</evidence>
<dbReference type="GO" id="GO:0008327">
    <property type="term" value="F:methyl-CpG binding"/>
    <property type="evidence" value="ECO:0007669"/>
    <property type="project" value="Ensembl"/>
</dbReference>
<dbReference type="Pfam" id="PF23211">
    <property type="entry name" value="LRR_LRWD1"/>
    <property type="match status" value="1"/>
</dbReference>
<evidence type="ECO:0000256" key="17">
    <source>
        <dbReference type="ARBA" id="ARBA00023242"/>
    </source>
</evidence>
<accession>A0A8V1AHE4</accession>
<dbReference type="PROSITE" id="PS00678">
    <property type="entry name" value="WD_REPEATS_1"/>
    <property type="match status" value="1"/>
</dbReference>
<dbReference type="GO" id="GO:0005813">
    <property type="term" value="C:centrosome"/>
    <property type="evidence" value="ECO:0007669"/>
    <property type="project" value="UniProtKB-SubCell"/>
</dbReference>
<dbReference type="OrthoDB" id="7318948at2759"/>
<dbReference type="AlphaFoldDB" id="A0A8V1AHE4"/>
<keyword evidence="15" id="KW-0779">Telomere</keyword>
<reference evidence="24" key="1">
    <citation type="submission" date="2020-11" db="EMBL/GenBank/DDBJ databases">
        <title>Gallus gallus (Chicken) genome, bGalGal1, GRCg7b, maternal haplotype autosomes + Z &amp; W.</title>
        <authorList>
            <person name="Warren W."/>
            <person name="Formenti G."/>
            <person name="Fedrigo O."/>
            <person name="Haase B."/>
            <person name="Mountcastle J."/>
            <person name="Balacco J."/>
            <person name="Tracey A."/>
            <person name="Schneider V."/>
            <person name="Okimoto R."/>
            <person name="Cheng H."/>
            <person name="Hawken R."/>
            <person name="Howe K."/>
            <person name="Jarvis E.D."/>
        </authorList>
    </citation>
    <scope>NUCLEOTIDE SEQUENCE [LARGE SCALE GENOMIC DNA]</scope>
    <source>
        <strain evidence="24">Broiler</strain>
    </source>
</reference>
<evidence type="ECO:0000256" key="11">
    <source>
        <dbReference type="ARBA" id="ARBA00022705"/>
    </source>
</evidence>
<dbReference type="InterPro" id="IPR001611">
    <property type="entry name" value="Leu-rich_rpt"/>
</dbReference>
<evidence type="ECO:0000256" key="8">
    <source>
        <dbReference type="ARBA" id="ARBA00022490"/>
    </source>
</evidence>
<evidence type="ECO:0000256" key="13">
    <source>
        <dbReference type="ARBA" id="ARBA00022838"/>
    </source>
</evidence>
<dbReference type="Gene3D" id="3.80.10.10">
    <property type="entry name" value="Ribonuclease Inhibitor"/>
    <property type="match status" value="1"/>
</dbReference>
<evidence type="ECO:0000313" key="25">
    <source>
        <dbReference type="Proteomes" id="UP000000539"/>
    </source>
</evidence>
<dbReference type="GO" id="GO:0003682">
    <property type="term" value="F:chromatin binding"/>
    <property type="evidence" value="ECO:0000318"/>
    <property type="project" value="GO_Central"/>
</dbReference>
<keyword evidence="17" id="KW-0539">Nucleus</keyword>
<keyword evidence="7" id="KW-0158">Chromosome</keyword>
<keyword evidence="18" id="KW-0137">Centromere</keyword>
<evidence type="ECO:0000256" key="3">
    <source>
        <dbReference type="ARBA" id="ARBA00004574"/>
    </source>
</evidence>
<dbReference type="InterPro" id="IPR032675">
    <property type="entry name" value="LRR_dom_sf"/>
</dbReference>
<dbReference type="FunFam" id="3.80.10.10:FF:000429">
    <property type="entry name" value="Leucine-rich repeat and WD repeat-containing protein 1"/>
    <property type="match status" value="1"/>
</dbReference>
<dbReference type="InterPro" id="IPR056160">
    <property type="entry name" value="WD_LRWD1"/>
</dbReference>
<evidence type="ECO:0000256" key="9">
    <source>
        <dbReference type="ARBA" id="ARBA00022574"/>
    </source>
</evidence>
<proteinExistence type="evidence at protein level"/>
<evidence type="ECO:0000256" key="6">
    <source>
        <dbReference type="ARBA" id="ARBA00015536"/>
    </source>
</evidence>
<dbReference type="FunCoup" id="A0A8V1AHE4">
    <property type="interactions" value="884"/>
</dbReference>
<feature type="compositionally biased region" description="Basic and acidic residues" evidence="21">
    <location>
        <begin position="400"/>
        <end position="411"/>
    </location>
</feature>
<dbReference type="PANTHER" id="PTHR24370">
    <property type="entry name" value="OPTICIN"/>
    <property type="match status" value="1"/>
</dbReference>
<evidence type="ECO:0000256" key="16">
    <source>
        <dbReference type="ARBA" id="ARBA00023212"/>
    </source>
</evidence>
<keyword evidence="14" id="KW-0156">Chromatin regulator</keyword>
<dbReference type="SUPFAM" id="SSF52058">
    <property type="entry name" value="L domain-like"/>
    <property type="match status" value="1"/>
</dbReference>
<dbReference type="InterPro" id="IPR056363">
    <property type="entry name" value="LRR_LRWD1_dom"/>
</dbReference>
<keyword evidence="16" id="KW-0206">Cytoskeleton</keyword>
<dbReference type="PROSITE" id="PS50294">
    <property type="entry name" value="WD_REPEATS_REGION"/>
    <property type="match status" value="1"/>
</dbReference>
<organism evidence="24 25">
    <name type="scientific">Gallus gallus</name>
    <name type="common">Chicken</name>
    <dbReference type="NCBI Taxonomy" id="9031"/>
    <lineage>
        <taxon>Eukaryota</taxon>
        <taxon>Metazoa</taxon>
        <taxon>Chordata</taxon>
        <taxon>Craniata</taxon>
        <taxon>Vertebrata</taxon>
        <taxon>Euteleostomi</taxon>
        <taxon>Archelosauria</taxon>
        <taxon>Archosauria</taxon>
        <taxon>Dinosauria</taxon>
        <taxon>Saurischia</taxon>
        <taxon>Theropoda</taxon>
        <taxon>Coelurosauria</taxon>
        <taxon>Aves</taxon>
        <taxon>Neognathae</taxon>
        <taxon>Galloanserae</taxon>
        <taxon>Galliformes</taxon>
        <taxon>Phasianidae</taxon>
        <taxon>Phasianinae</taxon>
        <taxon>Gallus</taxon>
    </lineage>
</organism>
<dbReference type="GO" id="GO:0006325">
    <property type="term" value="P:chromatin organization"/>
    <property type="evidence" value="ECO:0000318"/>
    <property type="project" value="GO_Central"/>
</dbReference>
<dbReference type="SMART" id="SM00320">
    <property type="entry name" value="WD40"/>
    <property type="match status" value="1"/>
</dbReference>
<evidence type="ECO:0007829" key="26">
    <source>
        <dbReference type="PeptideAtlas" id="A0A8V1AHE4"/>
    </source>
</evidence>
<dbReference type="GO" id="GO:0005654">
    <property type="term" value="C:nucleoplasm"/>
    <property type="evidence" value="ECO:0007669"/>
    <property type="project" value="Ensembl"/>
</dbReference>
<dbReference type="GO" id="GO:0005664">
    <property type="term" value="C:nuclear origin of replication recognition complex"/>
    <property type="evidence" value="ECO:0000318"/>
    <property type="project" value="GO_Central"/>
</dbReference>
<dbReference type="GO" id="GO:0006260">
    <property type="term" value="P:DNA replication"/>
    <property type="evidence" value="ECO:0007669"/>
    <property type="project" value="UniProtKB-KW"/>
</dbReference>
<keyword evidence="10" id="KW-0433">Leucine-rich repeat</keyword>
<dbReference type="GO" id="GO:0061628">
    <property type="term" value="F:histone H3K27me3 reader activity"/>
    <property type="evidence" value="ECO:0007669"/>
    <property type="project" value="Ensembl"/>
</dbReference>
<dbReference type="InterPro" id="IPR015943">
    <property type="entry name" value="WD40/YVTN_repeat-like_dom_sf"/>
</dbReference>
<feature type="region of interest" description="Disordered" evidence="21">
    <location>
        <begin position="380"/>
        <end position="523"/>
    </location>
</feature>